<feature type="non-terminal residue" evidence="1">
    <location>
        <position position="132"/>
    </location>
</feature>
<dbReference type="AlphaFoldDB" id="A0A816AU42"/>
<evidence type="ECO:0000313" key="2">
    <source>
        <dbReference type="EMBL" id="CAF4479398.1"/>
    </source>
</evidence>
<accession>A0A816AU42</accession>
<evidence type="ECO:0000313" key="3">
    <source>
        <dbReference type="Proteomes" id="UP000663829"/>
    </source>
</evidence>
<dbReference type="EMBL" id="CAJOBC010102345">
    <property type="protein sequence ID" value="CAF4479398.1"/>
    <property type="molecule type" value="Genomic_DNA"/>
</dbReference>
<evidence type="ECO:0000313" key="1">
    <source>
        <dbReference type="EMBL" id="CAF1601811.1"/>
    </source>
</evidence>
<protein>
    <submittedName>
        <fullName evidence="1">Uncharacterized protein</fullName>
    </submittedName>
</protein>
<dbReference type="EMBL" id="CAJNOQ010035906">
    <property type="protein sequence ID" value="CAF1601811.1"/>
    <property type="molecule type" value="Genomic_DNA"/>
</dbReference>
<name>A0A816AU42_9BILA</name>
<comment type="caution">
    <text evidence="1">The sequence shown here is derived from an EMBL/GenBank/DDBJ whole genome shotgun (WGS) entry which is preliminary data.</text>
</comment>
<gene>
    <name evidence="1" type="ORF">GPM918_LOCUS42496</name>
    <name evidence="2" type="ORF">SRO942_LOCUS43741</name>
</gene>
<organism evidence="1 3">
    <name type="scientific">Didymodactylos carnosus</name>
    <dbReference type="NCBI Taxonomy" id="1234261"/>
    <lineage>
        <taxon>Eukaryota</taxon>
        <taxon>Metazoa</taxon>
        <taxon>Spiralia</taxon>
        <taxon>Gnathifera</taxon>
        <taxon>Rotifera</taxon>
        <taxon>Eurotatoria</taxon>
        <taxon>Bdelloidea</taxon>
        <taxon>Philodinida</taxon>
        <taxon>Philodinidae</taxon>
        <taxon>Didymodactylos</taxon>
    </lineage>
</organism>
<sequence>CGHIVLALYERQQQTQQDNNEKDNKQEIENINILRQKIENLLVEYKELGYLDGYIGDVIRPALCSFICNISRSLNYFSVGIKHDASTIFSPATINRWQTILDDCISNFDEDVRGTGLNALKYFANAFYQTTQ</sequence>
<reference evidence="1" key="1">
    <citation type="submission" date="2021-02" db="EMBL/GenBank/DDBJ databases">
        <authorList>
            <person name="Nowell W R."/>
        </authorList>
    </citation>
    <scope>NUCLEOTIDE SEQUENCE</scope>
</reference>
<dbReference type="Proteomes" id="UP000681722">
    <property type="component" value="Unassembled WGS sequence"/>
</dbReference>
<proteinExistence type="predicted"/>
<dbReference type="Proteomes" id="UP000663829">
    <property type="component" value="Unassembled WGS sequence"/>
</dbReference>
<dbReference type="OrthoDB" id="10253476at2759"/>
<keyword evidence="3" id="KW-1185">Reference proteome</keyword>